<evidence type="ECO:0000256" key="14">
    <source>
        <dbReference type="HAMAP-Rule" id="MF_00052"/>
    </source>
</evidence>
<evidence type="ECO:0000313" key="18">
    <source>
        <dbReference type="EMBL" id="SFG18528.1"/>
    </source>
</evidence>
<comment type="similarity">
    <text evidence="5 14 16">Belongs to the RNase HII family.</text>
</comment>
<proteinExistence type="inferred from homology"/>
<keyword evidence="12 14" id="KW-0378">Hydrolase</keyword>
<dbReference type="GO" id="GO:0005737">
    <property type="term" value="C:cytoplasm"/>
    <property type="evidence" value="ECO:0007669"/>
    <property type="project" value="UniProtKB-SubCell"/>
</dbReference>
<keyword evidence="8 14" id="KW-0963">Cytoplasm</keyword>
<dbReference type="OrthoDB" id="9803420at2"/>
<dbReference type="EMBL" id="FOPI01000004">
    <property type="protein sequence ID" value="SFG18528.1"/>
    <property type="molecule type" value="Genomic_DNA"/>
</dbReference>
<organism evidence="18 19">
    <name type="scientific">Ligilactobacillus ruminis DSM 20403 = NBRC 102161</name>
    <dbReference type="NCBI Taxonomy" id="1423798"/>
    <lineage>
        <taxon>Bacteria</taxon>
        <taxon>Bacillati</taxon>
        <taxon>Bacillota</taxon>
        <taxon>Bacilli</taxon>
        <taxon>Lactobacillales</taxon>
        <taxon>Lactobacillaceae</taxon>
        <taxon>Ligilactobacillus</taxon>
    </lineage>
</organism>
<dbReference type="InterPro" id="IPR012337">
    <property type="entry name" value="RNaseH-like_sf"/>
</dbReference>
<feature type="binding site" evidence="14 15">
    <location>
        <position position="169"/>
    </location>
    <ligand>
        <name>a divalent metal cation</name>
        <dbReference type="ChEBI" id="CHEBI:60240"/>
    </ligand>
</feature>
<evidence type="ECO:0000256" key="6">
    <source>
        <dbReference type="ARBA" id="ARBA00012180"/>
    </source>
</evidence>
<dbReference type="Pfam" id="PF01351">
    <property type="entry name" value="RNase_HII"/>
    <property type="match status" value="1"/>
</dbReference>
<dbReference type="InterPro" id="IPR036397">
    <property type="entry name" value="RNaseH_sf"/>
</dbReference>
<evidence type="ECO:0000256" key="15">
    <source>
        <dbReference type="PROSITE-ProRule" id="PRU01319"/>
    </source>
</evidence>
<feature type="binding site" evidence="14 15">
    <location>
        <position position="78"/>
    </location>
    <ligand>
        <name>a divalent metal cation</name>
        <dbReference type="ChEBI" id="CHEBI:60240"/>
    </ligand>
</feature>
<evidence type="ECO:0000256" key="8">
    <source>
        <dbReference type="ARBA" id="ARBA00022490"/>
    </source>
</evidence>
<sequence>MEKKMTIAQAKRLLEEDPTPELLETFRKDGRKGIQKLLLSYDKRIQKKLQKQAEFENRLKLERAYWNFGIENVGGIDEVGRGPLAGPVIACCVILPHDFDLIDVNDSKQLTAEKREKLYGLILERAIDVGIGCVDNRMIDRINIYEAARVAMKQAVESLRIKPEQLLIDAMQIETDIPQKKLIKGDAKSASISAASIVAKVNRDHLMQFYDRIYPGYGFSKNDGYGTKEHLAGLEKLGPCPIHRMTFEPIKSKYFK</sequence>
<evidence type="ECO:0000256" key="2">
    <source>
        <dbReference type="ARBA" id="ARBA00001946"/>
    </source>
</evidence>
<comment type="cofactor">
    <cofactor evidence="14 15">
        <name>Mn(2+)</name>
        <dbReference type="ChEBI" id="CHEBI:29035"/>
    </cofactor>
    <cofactor evidence="14 15">
        <name>Mg(2+)</name>
        <dbReference type="ChEBI" id="CHEBI:18420"/>
    </cofactor>
    <text evidence="14 15">Manganese or magnesium. Binds 1 divalent metal ion per monomer in the absence of substrate. May bind a second metal ion after substrate binding.</text>
</comment>
<dbReference type="AlphaFoldDB" id="A0A1I2PR38"/>
<dbReference type="GO" id="GO:0043137">
    <property type="term" value="P:DNA replication, removal of RNA primer"/>
    <property type="evidence" value="ECO:0007669"/>
    <property type="project" value="TreeGrafter"/>
</dbReference>
<keyword evidence="9 14" id="KW-0540">Nuclease</keyword>
<dbReference type="HAMAP" id="MF_00052_B">
    <property type="entry name" value="RNase_HII_B"/>
    <property type="match status" value="1"/>
</dbReference>
<keyword evidence="13 14" id="KW-0464">Manganese</keyword>
<dbReference type="GeneID" id="29803324"/>
<evidence type="ECO:0000256" key="3">
    <source>
        <dbReference type="ARBA" id="ARBA00004065"/>
    </source>
</evidence>
<reference evidence="19" key="1">
    <citation type="submission" date="2016-10" db="EMBL/GenBank/DDBJ databases">
        <authorList>
            <person name="Varghese N."/>
            <person name="Submissions S."/>
        </authorList>
    </citation>
    <scope>NUCLEOTIDE SEQUENCE [LARGE SCALE GENOMIC DNA]</scope>
    <source>
        <strain evidence="19">DSM 20403</strain>
    </source>
</reference>
<dbReference type="PROSITE" id="PS51975">
    <property type="entry name" value="RNASE_H_2"/>
    <property type="match status" value="1"/>
</dbReference>
<name>A0A1I2PR38_9LACO</name>
<evidence type="ECO:0000256" key="10">
    <source>
        <dbReference type="ARBA" id="ARBA00022723"/>
    </source>
</evidence>
<dbReference type="NCBIfam" id="NF000594">
    <property type="entry name" value="PRK00015.1-1"/>
    <property type="match status" value="1"/>
</dbReference>
<dbReference type="PANTHER" id="PTHR10954:SF18">
    <property type="entry name" value="RIBONUCLEASE HII"/>
    <property type="match status" value="1"/>
</dbReference>
<evidence type="ECO:0000256" key="16">
    <source>
        <dbReference type="RuleBase" id="RU003515"/>
    </source>
</evidence>
<comment type="catalytic activity">
    <reaction evidence="1 14 15 16">
        <text>Endonucleolytic cleavage to 5'-phosphomonoester.</text>
        <dbReference type="EC" id="3.1.26.4"/>
    </reaction>
</comment>
<comment type="subcellular location">
    <subcellularLocation>
        <location evidence="4 14">Cytoplasm</location>
    </subcellularLocation>
</comment>
<evidence type="ECO:0000256" key="1">
    <source>
        <dbReference type="ARBA" id="ARBA00000077"/>
    </source>
</evidence>
<evidence type="ECO:0000256" key="9">
    <source>
        <dbReference type="ARBA" id="ARBA00022722"/>
    </source>
</evidence>
<dbReference type="InterPro" id="IPR024567">
    <property type="entry name" value="RNase_HII/HIII_dom"/>
</dbReference>
<evidence type="ECO:0000256" key="7">
    <source>
        <dbReference type="ARBA" id="ARBA00019179"/>
    </source>
</evidence>
<comment type="cofactor">
    <cofactor evidence="2">
        <name>Mg(2+)</name>
        <dbReference type="ChEBI" id="CHEBI:18420"/>
    </cofactor>
</comment>
<dbReference type="InterPro" id="IPR022898">
    <property type="entry name" value="RNase_HII"/>
</dbReference>
<dbReference type="GO" id="GO:0030145">
    <property type="term" value="F:manganese ion binding"/>
    <property type="evidence" value="ECO:0007669"/>
    <property type="project" value="UniProtKB-UniRule"/>
</dbReference>
<dbReference type="SUPFAM" id="SSF53098">
    <property type="entry name" value="Ribonuclease H-like"/>
    <property type="match status" value="1"/>
</dbReference>
<dbReference type="Gene3D" id="3.30.420.10">
    <property type="entry name" value="Ribonuclease H-like superfamily/Ribonuclease H"/>
    <property type="match status" value="1"/>
</dbReference>
<evidence type="ECO:0000256" key="13">
    <source>
        <dbReference type="ARBA" id="ARBA00023211"/>
    </source>
</evidence>
<dbReference type="EC" id="3.1.26.4" evidence="6 14"/>
<dbReference type="PANTHER" id="PTHR10954">
    <property type="entry name" value="RIBONUCLEASE H2 SUBUNIT A"/>
    <property type="match status" value="1"/>
</dbReference>
<dbReference type="GO" id="GO:0006298">
    <property type="term" value="P:mismatch repair"/>
    <property type="evidence" value="ECO:0007669"/>
    <property type="project" value="TreeGrafter"/>
</dbReference>
<evidence type="ECO:0000256" key="4">
    <source>
        <dbReference type="ARBA" id="ARBA00004496"/>
    </source>
</evidence>
<dbReference type="Proteomes" id="UP000182635">
    <property type="component" value="Unassembled WGS sequence"/>
</dbReference>
<accession>A0A1I2PR38</accession>
<dbReference type="GO" id="GO:0032299">
    <property type="term" value="C:ribonuclease H2 complex"/>
    <property type="evidence" value="ECO:0007669"/>
    <property type="project" value="TreeGrafter"/>
</dbReference>
<dbReference type="FunFam" id="3.30.420.10:FF:000006">
    <property type="entry name" value="Ribonuclease HII"/>
    <property type="match status" value="1"/>
</dbReference>
<evidence type="ECO:0000259" key="17">
    <source>
        <dbReference type="PROSITE" id="PS51975"/>
    </source>
</evidence>
<comment type="function">
    <text evidence="3 14 16">Endonuclease that specifically degrades the RNA of RNA-DNA hybrids.</text>
</comment>
<evidence type="ECO:0000256" key="5">
    <source>
        <dbReference type="ARBA" id="ARBA00007383"/>
    </source>
</evidence>
<protein>
    <recommendedName>
        <fullName evidence="7 14">Ribonuclease HII</fullName>
        <shortName evidence="14">RNase HII</shortName>
        <ecNumber evidence="6 14">3.1.26.4</ecNumber>
    </recommendedName>
</protein>
<keyword evidence="11 14" id="KW-0255">Endonuclease</keyword>
<dbReference type="GO" id="GO:0004523">
    <property type="term" value="F:RNA-DNA hybrid ribonuclease activity"/>
    <property type="evidence" value="ECO:0007669"/>
    <property type="project" value="UniProtKB-UniRule"/>
</dbReference>
<dbReference type="InterPro" id="IPR001352">
    <property type="entry name" value="RNase_HII/HIII"/>
</dbReference>
<gene>
    <name evidence="14" type="primary">rnhB</name>
    <name evidence="18" type="ORF">SAMN02910432_00265</name>
</gene>
<feature type="domain" description="RNase H type-2" evidence="17">
    <location>
        <begin position="71"/>
        <end position="256"/>
    </location>
</feature>
<evidence type="ECO:0000313" key="19">
    <source>
        <dbReference type="Proteomes" id="UP000182635"/>
    </source>
</evidence>
<keyword evidence="10 14" id="KW-0479">Metal-binding</keyword>
<dbReference type="GO" id="GO:0003723">
    <property type="term" value="F:RNA binding"/>
    <property type="evidence" value="ECO:0007669"/>
    <property type="project" value="UniProtKB-UniRule"/>
</dbReference>
<evidence type="ECO:0000256" key="12">
    <source>
        <dbReference type="ARBA" id="ARBA00022801"/>
    </source>
</evidence>
<dbReference type="RefSeq" id="WP_003693906.1">
    <property type="nucleotide sequence ID" value="NZ_AYYL01000004.1"/>
</dbReference>
<dbReference type="NCBIfam" id="NF000595">
    <property type="entry name" value="PRK00015.1-3"/>
    <property type="match status" value="1"/>
</dbReference>
<evidence type="ECO:0000256" key="11">
    <source>
        <dbReference type="ARBA" id="ARBA00022759"/>
    </source>
</evidence>
<feature type="binding site" evidence="14 15">
    <location>
        <position position="77"/>
    </location>
    <ligand>
        <name>a divalent metal cation</name>
        <dbReference type="ChEBI" id="CHEBI:60240"/>
    </ligand>
</feature>
<dbReference type="CDD" id="cd07182">
    <property type="entry name" value="RNase_HII_bacteria_HII_like"/>
    <property type="match status" value="1"/>
</dbReference>